<gene>
    <name evidence="1" type="ORF">E3N88_30881</name>
</gene>
<proteinExistence type="predicted"/>
<name>A0A5N6MQ37_9ASTR</name>
<sequence length="140" mass="15484">MVASIEQVVDLKTIGYDDVVGRLKAYEERIKDEEIQTEQNQLLFTRSDEKAAEKGTNVSIVDVKALTGMTLDVAKVGVGGPGEVEVLVSKFHGIRVALGATSVVSLDITCRNVLVGKKRKRKVTKKKRKDETEKWCLIKP</sequence>
<evidence type="ECO:0000313" key="2">
    <source>
        <dbReference type="Proteomes" id="UP000326396"/>
    </source>
</evidence>
<dbReference type="AlphaFoldDB" id="A0A5N6MQ37"/>
<dbReference type="EMBL" id="SZYD01000015">
    <property type="protein sequence ID" value="KAD3641657.1"/>
    <property type="molecule type" value="Genomic_DNA"/>
</dbReference>
<organism evidence="1 2">
    <name type="scientific">Mikania micrantha</name>
    <name type="common">bitter vine</name>
    <dbReference type="NCBI Taxonomy" id="192012"/>
    <lineage>
        <taxon>Eukaryota</taxon>
        <taxon>Viridiplantae</taxon>
        <taxon>Streptophyta</taxon>
        <taxon>Embryophyta</taxon>
        <taxon>Tracheophyta</taxon>
        <taxon>Spermatophyta</taxon>
        <taxon>Magnoliopsida</taxon>
        <taxon>eudicotyledons</taxon>
        <taxon>Gunneridae</taxon>
        <taxon>Pentapetalae</taxon>
        <taxon>asterids</taxon>
        <taxon>campanulids</taxon>
        <taxon>Asterales</taxon>
        <taxon>Asteraceae</taxon>
        <taxon>Asteroideae</taxon>
        <taxon>Heliantheae alliance</taxon>
        <taxon>Eupatorieae</taxon>
        <taxon>Mikania</taxon>
    </lineage>
</organism>
<dbReference type="OrthoDB" id="1747156at2759"/>
<reference evidence="1 2" key="1">
    <citation type="submission" date="2019-05" db="EMBL/GenBank/DDBJ databases">
        <title>Mikania micrantha, genome provides insights into the molecular mechanism of rapid growth.</title>
        <authorList>
            <person name="Liu B."/>
        </authorList>
    </citation>
    <scope>NUCLEOTIDE SEQUENCE [LARGE SCALE GENOMIC DNA]</scope>
    <source>
        <strain evidence="1">NLD-2019</strain>
        <tissue evidence="1">Leaf</tissue>
    </source>
</reference>
<comment type="caution">
    <text evidence="1">The sequence shown here is derived from an EMBL/GenBank/DDBJ whole genome shotgun (WGS) entry which is preliminary data.</text>
</comment>
<dbReference type="Proteomes" id="UP000326396">
    <property type="component" value="Linkage Group LG5"/>
</dbReference>
<protein>
    <submittedName>
        <fullName evidence="1">Uncharacterized protein</fullName>
    </submittedName>
</protein>
<evidence type="ECO:0000313" key="1">
    <source>
        <dbReference type="EMBL" id="KAD3641657.1"/>
    </source>
</evidence>
<accession>A0A5N6MQ37</accession>
<keyword evidence="2" id="KW-1185">Reference proteome</keyword>